<organism evidence="11 12">
    <name type="scientific">Candidatus Wallbacteria bacterium GWC2_49_35</name>
    <dbReference type="NCBI Taxonomy" id="1817813"/>
    <lineage>
        <taxon>Bacteria</taxon>
        <taxon>Candidatus Walliibacteriota</taxon>
    </lineage>
</organism>
<sequence>MLNYKNKLQSGMVNMSLHKHKILIFLITAMVILVAAFMASEPQNRSKGGQRHIIDSLLAAALKEIKPDMKPGKYSANGYDYEILDSMPAERLLNECIERFGSYYDDGEDSYVYLKKIGKGESGETYAKIIIKRDFMVSFYSFIKSKKSIVFLTILLLAAISLYFIFSSYNNSMKAEVESQKYHSMQKLARGLAHEIRNPLNAIHLSLQLIGDGPEINNDNELKECLKIIKDEIKRLDETVARFMHYSKDINLNKEKIDINDIIKKIIKMTAPLFEQKKSSVAFSGGSEVTAVADGGLIYQVILNILKNAVEAVNGGGRVTVETAAATADGMVIIKISNDGPRIKEKDLPEIFDFYFTTKVEGSGIGLALSKKIIEAHGGAISVKSDEKETEFKIEIPAG</sequence>
<keyword evidence="9" id="KW-0812">Transmembrane</keyword>
<proteinExistence type="predicted"/>
<dbReference type="InterPro" id="IPR036097">
    <property type="entry name" value="HisK_dim/P_sf"/>
</dbReference>
<dbReference type="InterPro" id="IPR004358">
    <property type="entry name" value="Sig_transdc_His_kin-like_C"/>
</dbReference>
<dbReference type="InterPro" id="IPR036890">
    <property type="entry name" value="HATPase_C_sf"/>
</dbReference>
<dbReference type="CDD" id="cd00082">
    <property type="entry name" value="HisKA"/>
    <property type="match status" value="1"/>
</dbReference>
<evidence type="ECO:0000313" key="12">
    <source>
        <dbReference type="Proteomes" id="UP000178735"/>
    </source>
</evidence>
<dbReference type="PROSITE" id="PS50109">
    <property type="entry name" value="HIS_KIN"/>
    <property type="match status" value="1"/>
</dbReference>
<evidence type="ECO:0000256" key="5">
    <source>
        <dbReference type="ARBA" id="ARBA00022741"/>
    </source>
</evidence>
<dbReference type="Pfam" id="PF00512">
    <property type="entry name" value="HisKA"/>
    <property type="match status" value="1"/>
</dbReference>
<gene>
    <name evidence="11" type="ORF">A2008_10505</name>
</gene>
<evidence type="ECO:0000256" key="4">
    <source>
        <dbReference type="ARBA" id="ARBA00022679"/>
    </source>
</evidence>
<dbReference type="Gene3D" id="3.30.565.10">
    <property type="entry name" value="Histidine kinase-like ATPase, C-terminal domain"/>
    <property type="match status" value="1"/>
</dbReference>
<dbReference type="SMART" id="SM00388">
    <property type="entry name" value="HisKA"/>
    <property type="match status" value="1"/>
</dbReference>
<keyword evidence="5" id="KW-0547">Nucleotide-binding</keyword>
<dbReference type="InterPro" id="IPR003594">
    <property type="entry name" value="HATPase_dom"/>
</dbReference>
<dbReference type="PANTHER" id="PTHR43065:SF10">
    <property type="entry name" value="PEROXIDE STRESS-ACTIVATED HISTIDINE KINASE MAK3"/>
    <property type="match status" value="1"/>
</dbReference>
<keyword evidence="9" id="KW-0472">Membrane</keyword>
<dbReference type="InterPro" id="IPR003661">
    <property type="entry name" value="HisK_dim/P_dom"/>
</dbReference>
<dbReference type="SMART" id="SM00387">
    <property type="entry name" value="HATPase_c"/>
    <property type="match status" value="1"/>
</dbReference>
<evidence type="ECO:0000256" key="6">
    <source>
        <dbReference type="ARBA" id="ARBA00022777"/>
    </source>
</evidence>
<dbReference type="GO" id="GO:0005524">
    <property type="term" value="F:ATP binding"/>
    <property type="evidence" value="ECO:0007669"/>
    <property type="project" value="UniProtKB-KW"/>
</dbReference>
<dbReference type="SUPFAM" id="SSF55874">
    <property type="entry name" value="ATPase domain of HSP90 chaperone/DNA topoisomerase II/histidine kinase"/>
    <property type="match status" value="1"/>
</dbReference>
<evidence type="ECO:0000256" key="7">
    <source>
        <dbReference type="ARBA" id="ARBA00022840"/>
    </source>
</evidence>
<evidence type="ECO:0000256" key="1">
    <source>
        <dbReference type="ARBA" id="ARBA00000085"/>
    </source>
</evidence>
<keyword evidence="4" id="KW-0808">Transferase</keyword>
<protein>
    <recommendedName>
        <fullName evidence="2">histidine kinase</fullName>
        <ecNumber evidence="2">2.7.13.3</ecNumber>
    </recommendedName>
</protein>
<feature type="transmembrane region" description="Helical" evidence="9">
    <location>
        <begin position="20"/>
        <end position="39"/>
    </location>
</feature>
<feature type="domain" description="Histidine kinase" evidence="10">
    <location>
        <begin position="191"/>
        <end position="399"/>
    </location>
</feature>
<dbReference type="STRING" id="1817813.A2008_10505"/>
<dbReference type="AlphaFoldDB" id="A0A1F7WTT3"/>
<dbReference type="GO" id="GO:0000155">
    <property type="term" value="F:phosphorelay sensor kinase activity"/>
    <property type="evidence" value="ECO:0007669"/>
    <property type="project" value="InterPro"/>
</dbReference>
<keyword evidence="6" id="KW-0418">Kinase</keyword>
<evidence type="ECO:0000256" key="2">
    <source>
        <dbReference type="ARBA" id="ARBA00012438"/>
    </source>
</evidence>
<keyword evidence="9" id="KW-1133">Transmembrane helix</keyword>
<evidence type="ECO:0000256" key="3">
    <source>
        <dbReference type="ARBA" id="ARBA00022553"/>
    </source>
</evidence>
<evidence type="ECO:0000256" key="9">
    <source>
        <dbReference type="SAM" id="Phobius"/>
    </source>
</evidence>
<evidence type="ECO:0000259" key="10">
    <source>
        <dbReference type="PROSITE" id="PS50109"/>
    </source>
</evidence>
<dbReference type="PANTHER" id="PTHR43065">
    <property type="entry name" value="SENSOR HISTIDINE KINASE"/>
    <property type="match status" value="1"/>
</dbReference>
<comment type="caution">
    <text evidence="11">The sequence shown here is derived from an EMBL/GenBank/DDBJ whole genome shotgun (WGS) entry which is preliminary data.</text>
</comment>
<keyword evidence="7" id="KW-0067">ATP-binding</keyword>
<dbReference type="Proteomes" id="UP000178735">
    <property type="component" value="Unassembled WGS sequence"/>
</dbReference>
<evidence type="ECO:0000256" key="8">
    <source>
        <dbReference type="ARBA" id="ARBA00023012"/>
    </source>
</evidence>
<keyword evidence="8" id="KW-0902">Two-component regulatory system</keyword>
<dbReference type="InterPro" id="IPR005467">
    <property type="entry name" value="His_kinase_dom"/>
</dbReference>
<dbReference type="Gene3D" id="1.10.287.130">
    <property type="match status" value="1"/>
</dbReference>
<dbReference type="PRINTS" id="PR00344">
    <property type="entry name" value="BCTRLSENSOR"/>
</dbReference>
<evidence type="ECO:0000313" key="11">
    <source>
        <dbReference type="EMBL" id="OGM06206.1"/>
    </source>
</evidence>
<accession>A0A1F7WTT3</accession>
<keyword evidence="3" id="KW-0597">Phosphoprotein</keyword>
<name>A0A1F7WTT3_9BACT</name>
<dbReference type="EMBL" id="MGFH01000076">
    <property type="protein sequence ID" value="OGM06206.1"/>
    <property type="molecule type" value="Genomic_DNA"/>
</dbReference>
<reference evidence="11 12" key="1">
    <citation type="journal article" date="2016" name="Nat. Commun.">
        <title>Thousands of microbial genomes shed light on interconnected biogeochemical processes in an aquifer system.</title>
        <authorList>
            <person name="Anantharaman K."/>
            <person name="Brown C.T."/>
            <person name="Hug L.A."/>
            <person name="Sharon I."/>
            <person name="Castelle C.J."/>
            <person name="Probst A.J."/>
            <person name="Thomas B.C."/>
            <person name="Singh A."/>
            <person name="Wilkins M.J."/>
            <person name="Karaoz U."/>
            <person name="Brodie E.L."/>
            <person name="Williams K.H."/>
            <person name="Hubbard S.S."/>
            <person name="Banfield J.F."/>
        </authorList>
    </citation>
    <scope>NUCLEOTIDE SEQUENCE [LARGE SCALE GENOMIC DNA]</scope>
</reference>
<dbReference type="SUPFAM" id="SSF47384">
    <property type="entry name" value="Homodimeric domain of signal transducing histidine kinase"/>
    <property type="match status" value="1"/>
</dbReference>
<dbReference type="Pfam" id="PF02518">
    <property type="entry name" value="HATPase_c"/>
    <property type="match status" value="1"/>
</dbReference>
<feature type="transmembrane region" description="Helical" evidence="9">
    <location>
        <begin position="149"/>
        <end position="166"/>
    </location>
</feature>
<dbReference type="EC" id="2.7.13.3" evidence="2"/>
<comment type="catalytic activity">
    <reaction evidence="1">
        <text>ATP + protein L-histidine = ADP + protein N-phospho-L-histidine.</text>
        <dbReference type="EC" id="2.7.13.3"/>
    </reaction>
</comment>